<dbReference type="Pfam" id="PF08269">
    <property type="entry name" value="dCache_2"/>
    <property type="match status" value="1"/>
</dbReference>
<dbReference type="CDD" id="cd01949">
    <property type="entry name" value="GGDEF"/>
    <property type="match status" value="1"/>
</dbReference>
<evidence type="ECO:0000313" key="4">
    <source>
        <dbReference type="Proteomes" id="UP000322726"/>
    </source>
</evidence>
<dbReference type="SMART" id="SM00267">
    <property type="entry name" value="GGDEF"/>
    <property type="match status" value="1"/>
</dbReference>
<dbReference type="PROSITE" id="PS50112">
    <property type="entry name" value="PAS"/>
    <property type="match status" value="1"/>
</dbReference>
<proteinExistence type="predicted"/>
<reference evidence="3 4" key="3">
    <citation type="submission" date="2019-09" db="EMBL/GenBank/DDBJ databases">
        <title>Taxonomic note: a critical rebuttal of the proposed division of the genus Arcobacter into six genera, emended descriptions of Arcobacter anaerophilus and the genus Arcobacter, and an assessment of genus-level boundaries for Epsilonproteobacteria using in silico genomic comparator tools.</title>
        <authorList>
            <person name="On S.L.W."/>
            <person name="Miller W.G."/>
            <person name="Biggs P."/>
            <person name="Cornelius A."/>
            <person name="Vandamme P."/>
        </authorList>
    </citation>
    <scope>NUCLEOTIDE SEQUENCE [LARGE SCALE GENOMIC DNA]</scope>
    <source>
        <strain evidence="3 4">LMG 26638</strain>
    </source>
</reference>
<dbReference type="InterPro" id="IPR035965">
    <property type="entry name" value="PAS-like_dom_sf"/>
</dbReference>
<evidence type="ECO:0000313" key="3">
    <source>
        <dbReference type="EMBL" id="QEP33610.1"/>
    </source>
</evidence>
<dbReference type="GO" id="GO:0005886">
    <property type="term" value="C:plasma membrane"/>
    <property type="evidence" value="ECO:0007669"/>
    <property type="project" value="TreeGrafter"/>
</dbReference>
<dbReference type="Pfam" id="PF00990">
    <property type="entry name" value="GGDEF"/>
    <property type="match status" value="1"/>
</dbReference>
<dbReference type="Gene3D" id="3.30.450.20">
    <property type="entry name" value="PAS domain"/>
    <property type="match status" value="2"/>
</dbReference>
<dbReference type="GO" id="GO:0052621">
    <property type="term" value="F:diguanylate cyclase activity"/>
    <property type="evidence" value="ECO:0007669"/>
    <property type="project" value="UniProtKB-EC"/>
</dbReference>
<dbReference type="GO" id="GO:1902201">
    <property type="term" value="P:negative regulation of bacterial-type flagellum-dependent cell motility"/>
    <property type="evidence" value="ECO:0007669"/>
    <property type="project" value="TreeGrafter"/>
</dbReference>
<evidence type="ECO:0000256" key="2">
    <source>
        <dbReference type="ARBA" id="ARBA00034247"/>
    </source>
</evidence>
<reference evidence="4" key="1">
    <citation type="submission" date="2019-09" db="EMBL/GenBank/DDBJ databases">
        <title>Complete genome sequencing of four Arcobacter species reveals a diverse suite of mobile elements.</title>
        <authorList>
            <person name="On S.L.W."/>
            <person name="Miller W.G."/>
            <person name="Biggs P."/>
            <person name="Cornelius A."/>
            <person name="Vandamme P."/>
        </authorList>
    </citation>
    <scope>NUCLEOTIDE SEQUENCE [LARGE SCALE GENOMIC DNA]</scope>
    <source>
        <strain evidence="4">LMG 26638</strain>
    </source>
</reference>
<dbReference type="InterPro" id="IPR000014">
    <property type="entry name" value="PAS"/>
</dbReference>
<dbReference type="PANTHER" id="PTHR45138:SF9">
    <property type="entry name" value="DIGUANYLATE CYCLASE DGCM-RELATED"/>
    <property type="match status" value="1"/>
</dbReference>
<dbReference type="PANTHER" id="PTHR45138">
    <property type="entry name" value="REGULATORY COMPONENTS OF SENSORY TRANSDUCTION SYSTEM"/>
    <property type="match status" value="1"/>
</dbReference>
<reference evidence="3 4" key="2">
    <citation type="submission" date="2019-09" db="EMBL/GenBank/DDBJ databases">
        <title>Complete genome sequencing of four Arcobacter species reveals a diverse suite of mobile elements.</title>
        <authorList>
            <person name="Miller W.G."/>
            <person name="Yee E."/>
            <person name="Bono J.L."/>
        </authorList>
    </citation>
    <scope>NUCLEOTIDE SEQUENCE [LARGE SCALE GENOMIC DNA]</scope>
    <source>
        <strain evidence="3 4">LMG 26638</strain>
    </source>
</reference>
<dbReference type="Gene3D" id="3.30.70.270">
    <property type="match status" value="1"/>
</dbReference>
<dbReference type="InterPro" id="IPR004010">
    <property type="entry name" value="Double_Cache_2"/>
</dbReference>
<dbReference type="NCBIfam" id="TIGR00229">
    <property type="entry name" value="sensory_box"/>
    <property type="match status" value="1"/>
</dbReference>
<dbReference type="RefSeq" id="WP_130232571.1">
    <property type="nucleotide sequence ID" value="NZ_BMEF01000028.1"/>
</dbReference>
<dbReference type="EMBL" id="CP035928">
    <property type="protein sequence ID" value="QEP33610.1"/>
    <property type="molecule type" value="Genomic_DNA"/>
</dbReference>
<evidence type="ECO:0000256" key="1">
    <source>
        <dbReference type="ARBA" id="ARBA00012528"/>
    </source>
</evidence>
<dbReference type="EC" id="2.7.7.65" evidence="1"/>
<organism evidence="3 4">
    <name type="scientific">Malaciobacter pacificus</name>
    <dbReference type="NCBI Taxonomy" id="1080223"/>
    <lineage>
        <taxon>Bacteria</taxon>
        <taxon>Pseudomonadati</taxon>
        <taxon>Campylobacterota</taxon>
        <taxon>Epsilonproteobacteria</taxon>
        <taxon>Campylobacterales</taxon>
        <taxon>Arcobacteraceae</taxon>
        <taxon>Malaciobacter</taxon>
    </lineage>
</organism>
<name>A0A5C2H3R0_9BACT</name>
<dbReference type="GO" id="GO:0043709">
    <property type="term" value="P:cell adhesion involved in single-species biofilm formation"/>
    <property type="evidence" value="ECO:0007669"/>
    <property type="project" value="TreeGrafter"/>
</dbReference>
<dbReference type="PROSITE" id="PS50887">
    <property type="entry name" value="GGDEF"/>
    <property type="match status" value="1"/>
</dbReference>
<dbReference type="SUPFAM" id="SSF55073">
    <property type="entry name" value="Nucleotide cyclase"/>
    <property type="match status" value="1"/>
</dbReference>
<dbReference type="InterPro" id="IPR043128">
    <property type="entry name" value="Rev_trsase/Diguanyl_cyclase"/>
</dbReference>
<accession>A0A5C2H3R0</accession>
<dbReference type="SUPFAM" id="SSF55785">
    <property type="entry name" value="PYP-like sensor domain (PAS domain)"/>
    <property type="match status" value="1"/>
</dbReference>
<comment type="catalytic activity">
    <reaction evidence="2">
        <text>2 GTP = 3',3'-c-di-GMP + 2 diphosphate</text>
        <dbReference type="Rhea" id="RHEA:24898"/>
        <dbReference type="ChEBI" id="CHEBI:33019"/>
        <dbReference type="ChEBI" id="CHEBI:37565"/>
        <dbReference type="ChEBI" id="CHEBI:58805"/>
        <dbReference type="EC" id="2.7.7.65"/>
    </reaction>
</comment>
<sequence length="565" mass="66470">MSLSNFFTKLIFLIVSICIILAFVFTILFQNASFQKEKELKKTEVTEIKKNEVKREVERVINYIKYRNSNTKTSNIQDLTQLQNEILQWIKTIRFGDNGYLFVNTLDKKALLFDGKIQNPAIIYPNNELMNLQLKILEDEKNNFIEYKFKKLNNEKLFEKIAYIQVFKEWGWIIGSGFYLDDATKEIENKNFIYEDIIYNELKSVSIVFVLLLLSLYFLSKKISTYINLNINNLILEFKKASKKNKKIEYENLTFNEFISLAKNINEILEKKLEAENKLKDHLKILDEHIISSTTNLEGKITSVSKAFCEVSGYSKEELIGNTHKLVRHDDIPDEIYRELWNTIKAKKTWRGEFKNQKKSGEIYWVEAIIEPLIQEDKVVGYTSIRHNITNKKKVEYLSITDELTQLYNRRHFNTIIEEELNRAKRRNDYISFLMLDIDYFKKYNDEYGHQKGDKILKEVSHVLKESSKRVSDFAFRIGGEEFALIFSSVEKENCLNFARSIKEEIENLKIENMNSEISNYLTVSIGLVCKKANEIKDSKELYKAADVALYEAKNSGRNQIRIKD</sequence>
<dbReference type="CDD" id="cd00130">
    <property type="entry name" value="PAS"/>
    <property type="match status" value="1"/>
</dbReference>
<dbReference type="InterPro" id="IPR050469">
    <property type="entry name" value="Diguanylate_Cyclase"/>
</dbReference>
<dbReference type="InterPro" id="IPR029787">
    <property type="entry name" value="Nucleotide_cyclase"/>
</dbReference>
<dbReference type="OrthoDB" id="5341439at2"/>
<dbReference type="Pfam" id="PF08447">
    <property type="entry name" value="PAS_3"/>
    <property type="match status" value="1"/>
</dbReference>
<protein>
    <recommendedName>
        <fullName evidence="1">diguanylate cyclase</fullName>
        <ecNumber evidence="1">2.7.7.65</ecNumber>
    </recommendedName>
</protein>
<dbReference type="AlphaFoldDB" id="A0A5C2H3R0"/>
<dbReference type="Proteomes" id="UP000322726">
    <property type="component" value="Chromosome"/>
</dbReference>
<dbReference type="InterPro" id="IPR000160">
    <property type="entry name" value="GGDEF_dom"/>
</dbReference>
<dbReference type="InterPro" id="IPR013655">
    <property type="entry name" value="PAS_fold_3"/>
</dbReference>
<dbReference type="KEGG" id="apai:APAC_0449"/>
<dbReference type="NCBIfam" id="TIGR00254">
    <property type="entry name" value="GGDEF"/>
    <property type="match status" value="1"/>
</dbReference>
<gene>
    <name evidence="3" type="ORF">APAC_0449</name>
</gene>
<dbReference type="FunFam" id="3.30.70.270:FF:000001">
    <property type="entry name" value="Diguanylate cyclase domain protein"/>
    <property type="match status" value="1"/>
</dbReference>
<keyword evidence="4" id="KW-1185">Reference proteome</keyword>